<evidence type="ECO:0000259" key="16">
    <source>
        <dbReference type="PROSITE" id="PS00906"/>
    </source>
</evidence>
<reference evidence="19" key="1">
    <citation type="submission" date="2020-01" db="EMBL/GenBank/DDBJ databases">
        <title>Draft genome sequence of the Termite Coptotermes fromosanus.</title>
        <authorList>
            <person name="Itakura S."/>
            <person name="Yosikawa Y."/>
            <person name="Umezawa K."/>
        </authorList>
    </citation>
    <scope>NUCLEOTIDE SEQUENCE [LARGE SCALE GENOMIC DNA]</scope>
</reference>
<dbReference type="InParanoid" id="A0A6L2Q027"/>
<dbReference type="HAMAP" id="MF_00218">
    <property type="entry name" value="URO_D"/>
    <property type="match status" value="1"/>
</dbReference>
<dbReference type="GO" id="GO:0004853">
    <property type="term" value="F:uroporphyrinogen decarboxylase activity"/>
    <property type="evidence" value="ECO:0007669"/>
    <property type="project" value="UniProtKB-EC"/>
</dbReference>
<evidence type="ECO:0000256" key="7">
    <source>
        <dbReference type="ARBA" id="ARBA00022490"/>
    </source>
</evidence>
<comment type="catalytic activity">
    <reaction evidence="13">
        <text>uroporphyrinogen III + 4 H(+) = coproporphyrinogen III + 4 CO2</text>
        <dbReference type="Rhea" id="RHEA:19865"/>
        <dbReference type="ChEBI" id="CHEBI:15378"/>
        <dbReference type="ChEBI" id="CHEBI:16526"/>
        <dbReference type="ChEBI" id="CHEBI:57308"/>
        <dbReference type="ChEBI" id="CHEBI:57309"/>
        <dbReference type="EC" id="4.1.1.37"/>
    </reaction>
    <physiologicalReaction direction="left-to-right" evidence="13">
        <dbReference type="Rhea" id="RHEA:19866"/>
    </physiologicalReaction>
</comment>
<keyword evidence="19" id="KW-1185">Reference proteome</keyword>
<evidence type="ECO:0000256" key="13">
    <source>
        <dbReference type="ARBA" id="ARBA00048411"/>
    </source>
</evidence>
<evidence type="ECO:0000256" key="1">
    <source>
        <dbReference type="ARBA" id="ARBA00004514"/>
    </source>
</evidence>
<dbReference type="InterPro" id="IPR000257">
    <property type="entry name" value="Uroporphyrinogen_deCOase"/>
</dbReference>
<evidence type="ECO:0000256" key="14">
    <source>
        <dbReference type="RuleBase" id="RU000554"/>
    </source>
</evidence>
<dbReference type="FunCoup" id="A0A6L2Q027">
    <property type="interactions" value="735"/>
</dbReference>
<dbReference type="GO" id="GO:0005829">
    <property type="term" value="C:cytosol"/>
    <property type="evidence" value="ECO:0007669"/>
    <property type="project" value="UniProtKB-SubCell"/>
</dbReference>
<proteinExistence type="inferred from homology"/>
<keyword evidence="7" id="KW-0963">Cytoplasm</keyword>
<organism evidence="18 19">
    <name type="scientific">Coptotermes formosanus</name>
    <name type="common">Formosan subterranean termite</name>
    <dbReference type="NCBI Taxonomy" id="36987"/>
    <lineage>
        <taxon>Eukaryota</taxon>
        <taxon>Metazoa</taxon>
        <taxon>Ecdysozoa</taxon>
        <taxon>Arthropoda</taxon>
        <taxon>Hexapoda</taxon>
        <taxon>Insecta</taxon>
        <taxon>Pterygota</taxon>
        <taxon>Neoptera</taxon>
        <taxon>Polyneoptera</taxon>
        <taxon>Dictyoptera</taxon>
        <taxon>Blattodea</taxon>
        <taxon>Blattoidea</taxon>
        <taxon>Termitoidae</taxon>
        <taxon>Rhinotermitidae</taxon>
        <taxon>Coptotermes</taxon>
    </lineage>
</organism>
<name>A0A6L2Q027_COPFO</name>
<keyword evidence="9 14" id="KW-0456">Lyase</keyword>
<dbReference type="PROSITE" id="PS00907">
    <property type="entry name" value="UROD_2"/>
    <property type="match status" value="1"/>
</dbReference>
<dbReference type="SUPFAM" id="SSF51726">
    <property type="entry name" value="UROD/MetE-like"/>
    <property type="match status" value="1"/>
</dbReference>
<evidence type="ECO:0000256" key="3">
    <source>
        <dbReference type="ARBA" id="ARBA00009935"/>
    </source>
</evidence>
<dbReference type="Proteomes" id="UP000502823">
    <property type="component" value="Unassembled WGS sequence"/>
</dbReference>
<evidence type="ECO:0000256" key="2">
    <source>
        <dbReference type="ARBA" id="ARBA00004804"/>
    </source>
</evidence>
<evidence type="ECO:0000256" key="10">
    <source>
        <dbReference type="ARBA" id="ARBA00023244"/>
    </source>
</evidence>
<evidence type="ECO:0000256" key="4">
    <source>
        <dbReference type="ARBA" id="ARBA00011738"/>
    </source>
</evidence>
<gene>
    <name evidence="18" type="ORF">Cfor_03828</name>
</gene>
<protein>
    <recommendedName>
        <fullName evidence="6 14">Uroporphyrinogen decarboxylase</fullName>
        <ecNumber evidence="5 14">4.1.1.37</ecNumber>
    </recommendedName>
</protein>
<dbReference type="GO" id="GO:0006782">
    <property type="term" value="P:protoporphyrinogen IX biosynthetic process"/>
    <property type="evidence" value="ECO:0007669"/>
    <property type="project" value="UniProtKB-UniPathway"/>
</dbReference>
<feature type="domain" description="Uroporphyrinogen decarboxylase (URO-D)" evidence="16">
    <location>
        <begin position="24"/>
        <end position="33"/>
    </location>
</feature>
<evidence type="ECO:0000256" key="5">
    <source>
        <dbReference type="ARBA" id="ARBA00012288"/>
    </source>
</evidence>
<keyword evidence="8 14" id="KW-0210">Decarboxylase</keyword>
<comment type="caution">
    <text evidence="18">The sequence shown here is derived from an EMBL/GenBank/DDBJ whole genome shotgun (WGS) entry which is preliminary data.</text>
</comment>
<dbReference type="CDD" id="cd00717">
    <property type="entry name" value="URO-D"/>
    <property type="match status" value="1"/>
</dbReference>
<evidence type="ECO:0000256" key="15">
    <source>
        <dbReference type="RuleBase" id="RU004169"/>
    </source>
</evidence>
<dbReference type="AlphaFoldDB" id="A0A6L2Q027"/>
<dbReference type="OrthoDB" id="339900at2759"/>
<comment type="pathway">
    <text evidence="2 14">Porphyrin-containing compound metabolism; protoporphyrin-IX biosynthesis; coproporphyrinogen-III from 5-aminolevulinate: step 4/4.</text>
</comment>
<evidence type="ECO:0000313" key="18">
    <source>
        <dbReference type="EMBL" id="GFG38231.1"/>
    </source>
</evidence>
<dbReference type="PANTHER" id="PTHR21091">
    <property type="entry name" value="METHYLTETRAHYDROFOLATE:HOMOCYSTEINE METHYLTRANSFERASE RELATED"/>
    <property type="match status" value="1"/>
</dbReference>
<feature type="domain" description="Uroporphyrinogen decarboxylase (URO-D)" evidence="17">
    <location>
        <begin position="144"/>
        <end position="160"/>
    </location>
</feature>
<comment type="subunit">
    <text evidence="4">Homodimer.</text>
</comment>
<evidence type="ECO:0000313" key="19">
    <source>
        <dbReference type="Proteomes" id="UP000502823"/>
    </source>
</evidence>
<evidence type="ECO:0000256" key="11">
    <source>
        <dbReference type="ARBA" id="ARBA00045708"/>
    </source>
</evidence>
<dbReference type="NCBIfam" id="TIGR01464">
    <property type="entry name" value="hemE"/>
    <property type="match status" value="1"/>
</dbReference>
<dbReference type="Pfam" id="PF01208">
    <property type="entry name" value="URO-D"/>
    <property type="match status" value="1"/>
</dbReference>
<comment type="subcellular location">
    <subcellularLocation>
        <location evidence="1">Cytoplasm</location>
        <location evidence="1">Cytosol</location>
    </subcellularLocation>
</comment>
<dbReference type="FunFam" id="3.20.20.210:FF:000008">
    <property type="entry name" value="Uroporphyrinogen decarboxylase"/>
    <property type="match status" value="1"/>
</dbReference>
<dbReference type="InterPro" id="IPR006361">
    <property type="entry name" value="Uroporphyrinogen_deCO2ase_HemE"/>
</dbReference>
<evidence type="ECO:0000259" key="17">
    <source>
        <dbReference type="PROSITE" id="PS00907"/>
    </source>
</evidence>
<dbReference type="PROSITE" id="PS00906">
    <property type="entry name" value="UROD_1"/>
    <property type="match status" value="1"/>
</dbReference>
<keyword evidence="10 14" id="KW-0627">Porphyrin biosynthesis</keyword>
<dbReference type="Gene3D" id="3.20.20.210">
    <property type="match status" value="1"/>
</dbReference>
<dbReference type="EC" id="4.1.1.37" evidence="5 14"/>
<comment type="catalytic activity">
    <reaction evidence="12">
        <text>uroporphyrinogen I + 4 H(+) = coproporphyrinogen I + 4 CO2</text>
        <dbReference type="Rhea" id="RHEA:31239"/>
        <dbReference type="ChEBI" id="CHEBI:15378"/>
        <dbReference type="ChEBI" id="CHEBI:16526"/>
        <dbReference type="ChEBI" id="CHEBI:62626"/>
        <dbReference type="ChEBI" id="CHEBI:62631"/>
    </reaction>
    <physiologicalReaction direction="left-to-right" evidence="12">
        <dbReference type="Rhea" id="RHEA:31240"/>
    </physiologicalReaction>
</comment>
<evidence type="ECO:0000256" key="6">
    <source>
        <dbReference type="ARBA" id="ARBA00014308"/>
    </source>
</evidence>
<evidence type="ECO:0000256" key="9">
    <source>
        <dbReference type="ARBA" id="ARBA00023239"/>
    </source>
</evidence>
<dbReference type="InterPro" id="IPR038071">
    <property type="entry name" value="UROD/MetE-like_sf"/>
</dbReference>
<comment type="function">
    <text evidence="11">Catalyzes the sequential decarboxylation of the four acetate side chains of uroporphyrinogen to form coproporphyrinogen and participates in the fifth step in the heme biosynthetic pathway. Isomer I or isomer III of uroporphyrinogen may serve as substrate, but only coproporphyrinogen III can ultimately be converted to heme. In vitro also decarboxylates pentacarboxylate porphyrinogen I.</text>
</comment>
<dbReference type="PANTHER" id="PTHR21091:SF169">
    <property type="entry name" value="UROPORPHYRINOGEN DECARBOXYLASE"/>
    <property type="match status" value="1"/>
</dbReference>
<sequence>MAFPVLKNDRILRAARGEGVDRVPIWIMRQAGRYLPEFRELRSKHDFFTICQTPDLAAEASLQPIRRFDLDACIIFSDILVIPQALGMTVEMRPGVGPVLPEPLISPEDIHKLDSAVNITQKLYYVGEAITLTRHKLDGKVPLLGFAGAPWTLMGYMIEGGGSKTLSKAKAWLYQFPDASKRLLNMLTSAVVDYLVMQALAGAQMLQVFESSAEHLGPELFKDYALPYIQQISLRVKALIKAKGLDDLPMTIFAKGAHYALQDLAESGYDVVGLDWTIDPEEARGRVGYSVTLQGNLDPCALYAPEAELRRYTKEMLKKFGKNRYIANLGHGIYPDMKPDHVATLIAAVHEE</sequence>
<comment type="similarity">
    <text evidence="3 15">Belongs to the uroporphyrinogen decarboxylase family.</text>
</comment>
<accession>A0A6L2Q027</accession>
<evidence type="ECO:0000256" key="12">
    <source>
        <dbReference type="ARBA" id="ARBA00047341"/>
    </source>
</evidence>
<evidence type="ECO:0000256" key="8">
    <source>
        <dbReference type="ARBA" id="ARBA00022793"/>
    </source>
</evidence>
<dbReference type="UniPathway" id="UPA00251">
    <property type="reaction ID" value="UER00321"/>
</dbReference>
<dbReference type="EMBL" id="BLKM01012983">
    <property type="protein sequence ID" value="GFG38231.1"/>
    <property type="molecule type" value="Genomic_DNA"/>
</dbReference>